<dbReference type="OrthoDB" id="443402at2759"/>
<evidence type="ECO:0000313" key="2">
    <source>
        <dbReference type="EMBL" id="KIW99856.1"/>
    </source>
</evidence>
<sequence length="528" mass="59747">MAQSHTGDHEELLEIQSLISDTQDIGSHLAGSNIPELLAAEKHLTKLLQSNKEMLVILTDISENMGSARLQRNLSRLLKKFYVDLFEEAVSNLEKSTANLLRSRNARHRISKSIAGRLEHGKDDSSSDDDPNSKRPVYRKSLAEVEIWIGNQRAFSEPFLSSERDGTKHKSLNARDNDSADISESYESDIQDRKPLHELPHISRMENFVFKRAAFQKLLTNLQLFERVNFSCYVHQSWLDRGKCYMQQVSAYPWDWWPFDGPKSQLDHGMHCGKELSEDTSPKAAFQLQRLLHLRPFPSETNHLCLNRRRSQHPPKQTLVHFLSSLYTSFSWPLSPAISSTLPAPNVQPTSSSSSSPPTGPVALPATAANPSSSSTVADQQSTHVIPIAPDDRLLVLLGVQGTRTTLDIEQLDVKKKADGQPPDDGVFFNDLVNAYKNMRGRLRLWFLLNKIRRNRVIVGETAIPHDPDYEYDNSPTPPAEMPPIPEHEFRSSLFPCSEPCWWSPFHDCIEPSTENHALKLIPKKKSL</sequence>
<feature type="region of interest" description="Disordered" evidence="1">
    <location>
        <begin position="160"/>
        <end position="187"/>
    </location>
</feature>
<protein>
    <submittedName>
        <fullName evidence="2">Uncharacterized protein</fullName>
    </submittedName>
</protein>
<dbReference type="HOGENOM" id="CLU_515947_0_0_1"/>
<feature type="region of interest" description="Disordered" evidence="1">
    <location>
        <begin position="113"/>
        <end position="136"/>
    </location>
</feature>
<evidence type="ECO:0000313" key="3">
    <source>
        <dbReference type="Proteomes" id="UP000053617"/>
    </source>
</evidence>
<proteinExistence type="predicted"/>
<dbReference type="AlphaFoldDB" id="A0A0D2FCN9"/>
<dbReference type="GeneID" id="25298855"/>
<reference evidence="2 3" key="1">
    <citation type="submission" date="2015-01" db="EMBL/GenBank/DDBJ databases">
        <title>The Genome Sequence of Rhinocladiella mackenzie CBS 650.93.</title>
        <authorList>
            <consortium name="The Broad Institute Genomics Platform"/>
            <person name="Cuomo C."/>
            <person name="de Hoog S."/>
            <person name="Gorbushina A."/>
            <person name="Stielow B."/>
            <person name="Teixiera M."/>
            <person name="Abouelleil A."/>
            <person name="Chapman S.B."/>
            <person name="Priest M."/>
            <person name="Young S.K."/>
            <person name="Wortman J."/>
            <person name="Nusbaum C."/>
            <person name="Birren B."/>
        </authorList>
    </citation>
    <scope>NUCLEOTIDE SEQUENCE [LARGE SCALE GENOMIC DNA]</scope>
    <source>
        <strain evidence="2 3">CBS 650.93</strain>
    </source>
</reference>
<feature type="region of interest" description="Disordered" evidence="1">
    <location>
        <begin position="343"/>
        <end position="381"/>
    </location>
</feature>
<organism evidence="2 3">
    <name type="scientific">Rhinocladiella mackenziei CBS 650.93</name>
    <dbReference type="NCBI Taxonomy" id="1442369"/>
    <lineage>
        <taxon>Eukaryota</taxon>
        <taxon>Fungi</taxon>
        <taxon>Dikarya</taxon>
        <taxon>Ascomycota</taxon>
        <taxon>Pezizomycotina</taxon>
        <taxon>Eurotiomycetes</taxon>
        <taxon>Chaetothyriomycetidae</taxon>
        <taxon>Chaetothyriales</taxon>
        <taxon>Herpotrichiellaceae</taxon>
        <taxon>Rhinocladiella</taxon>
    </lineage>
</organism>
<name>A0A0D2FCN9_9EURO</name>
<feature type="compositionally biased region" description="Basic and acidic residues" evidence="1">
    <location>
        <begin position="162"/>
        <end position="178"/>
    </location>
</feature>
<dbReference type="RefSeq" id="XP_013267069.1">
    <property type="nucleotide sequence ID" value="XM_013411615.1"/>
</dbReference>
<dbReference type="Proteomes" id="UP000053617">
    <property type="component" value="Unassembled WGS sequence"/>
</dbReference>
<gene>
    <name evidence="2" type="ORF">Z518_10784</name>
</gene>
<feature type="compositionally biased region" description="Low complexity" evidence="1">
    <location>
        <begin position="349"/>
        <end position="376"/>
    </location>
</feature>
<dbReference type="EMBL" id="KN847484">
    <property type="protein sequence ID" value="KIW99856.1"/>
    <property type="molecule type" value="Genomic_DNA"/>
</dbReference>
<keyword evidence="3" id="KW-1185">Reference proteome</keyword>
<evidence type="ECO:0000256" key="1">
    <source>
        <dbReference type="SAM" id="MobiDB-lite"/>
    </source>
</evidence>
<accession>A0A0D2FCN9</accession>
<dbReference type="VEuPathDB" id="FungiDB:Z518_10784"/>